<keyword evidence="2" id="KW-0813">Transport</keyword>
<sequence length="358" mass="36694">MTGIGVQLLERFSEPTLMACAGLFGGILLGLAARLGRFCTLGAIEDLYYGATSTRFAMWGIALGVAMIGAFGLSAGGLLNMSGTLYLSLAWNPWASVIGGLVFGYGMAIAGNCGYGALARMGCGDLRSFMIVIVMGVSAYVALGGPLSGLRLMLFPTAEAGMTPPGIAHLIARHLPVDLHLVGIVAGSILIAGTLLHKGLRSSPASILWGTVVGIAIVSGWAATQWISANGFDRSIIISHTFTAPVGETLLYVMTSSGNTISFGTGSVVGVVLGALAGCLIKGHMRWEACEDPRELRRQIGGAVLMGFGAVVAVGCSVGQGLSAFSVLAYSAPVTLACIVLGALIGLRQLVEGFRPIG</sequence>
<dbReference type="STRING" id="394264.SAMN04488040_2856"/>
<keyword evidence="4" id="KW-0997">Cell inner membrane</keyword>
<feature type="transmembrane region" description="Helical" evidence="9">
    <location>
        <begin position="16"/>
        <end position="35"/>
    </location>
</feature>
<feature type="transmembrane region" description="Helical" evidence="9">
    <location>
        <begin position="129"/>
        <end position="147"/>
    </location>
</feature>
<evidence type="ECO:0000313" key="11">
    <source>
        <dbReference type="Proteomes" id="UP000199239"/>
    </source>
</evidence>
<gene>
    <name evidence="10" type="ORF">SAMN04488040_2856</name>
</gene>
<comment type="subcellular location">
    <subcellularLocation>
        <location evidence="1">Cell inner membrane</location>
        <topology evidence="1">Multi-pass membrane protein</topology>
    </subcellularLocation>
</comment>
<keyword evidence="11" id="KW-1185">Reference proteome</keyword>
<evidence type="ECO:0000256" key="8">
    <source>
        <dbReference type="ARBA" id="ARBA00035655"/>
    </source>
</evidence>
<reference evidence="11" key="1">
    <citation type="submission" date="2016-10" db="EMBL/GenBank/DDBJ databases">
        <authorList>
            <person name="Varghese N."/>
            <person name="Submissions S."/>
        </authorList>
    </citation>
    <scope>NUCLEOTIDE SEQUENCE [LARGE SCALE GENOMIC DNA]</scope>
    <source>
        <strain evidence="11">DSM 23422</strain>
    </source>
</reference>
<keyword evidence="7 9" id="KW-0472">Membrane</keyword>
<feature type="transmembrane region" description="Helical" evidence="9">
    <location>
        <begin position="208"/>
        <end position="227"/>
    </location>
</feature>
<evidence type="ECO:0000256" key="5">
    <source>
        <dbReference type="ARBA" id="ARBA00022692"/>
    </source>
</evidence>
<dbReference type="RefSeq" id="WP_093917000.1">
    <property type="nucleotide sequence ID" value="NZ_FPAJ01000004.1"/>
</dbReference>
<dbReference type="PANTHER" id="PTHR30574">
    <property type="entry name" value="INNER MEMBRANE PROTEIN YEDE"/>
    <property type="match status" value="1"/>
</dbReference>
<dbReference type="GO" id="GO:0005886">
    <property type="term" value="C:plasma membrane"/>
    <property type="evidence" value="ECO:0007669"/>
    <property type="project" value="UniProtKB-SubCell"/>
</dbReference>
<dbReference type="AlphaFoldDB" id="A0A1I6UN02"/>
<dbReference type="Pfam" id="PF04143">
    <property type="entry name" value="Sulf_transp"/>
    <property type="match status" value="1"/>
</dbReference>
<evidence type="ECO:0000256" key="3">
    <source>
        <dbReference type="ARBA" id="ARBA00022475"/>
    </source>
</evidence>
<feature type="transmembrane region" description="Helical" evidence="9">
    <location>
        <begin position="261"/>
        <end position="281"/>
    </location>
</feature>
<proteinExistence type="inferred from homology"/>
<evidence type="ECO:0000256" key="9">
    <source>
        <dbReference type="SAM" id="Phobius"/>
    </source>
</evidence>
<feature type="transmembrane region" description="Helical" evidence="9">
    <location>
        <begin position="91"/>
        <end position="117"/>
    </location>
</feature>
<evidence type="ECO:0000256" key="7">
    <source>
        <dbReference type="ARBA" id="ARBA00023136"/>
    </source>
</evidence>
<dbReference type="EMBL" id="FPAJ01000004">
    <property type="protein sequence ID" value="SFT02791.1"/>
    <property type="molecule type" value="Genomic_DNA"/>
</dbReference>
<keyword evidence="5 9" id="KW-0812">Transmembrane</keyword>
<dbReference type="OrthoDB" id="7984363at2"/>
<evidence type="ECO:0000256" key="1">
    <source>
        <dbReference type="ARBA" id="ARBA00004429"/>
    </source>
</evidence>
<comment type="similarity">
    <text evidence="8">Belongs to the TsuA/YedE (TC 9.B.102) family.</text>
</comment>
<evidence type="ECO:0000256" key="6">
    <source>
        <dbReference type="ARBA" id="ARBA00022989"/>
    </source>
</evidence>
<dbReference type="InterPro" id="IPR007272">
    <property type="entry name" value="Sulf_transp_TsuA/YedE"/>
</dbReference>
<evidence type="ECO:0000313" key="10">
    <source>
        <dbReference type="EMBL" id="SFT02791.1"/>
    </source>
</evidence>
<feature type="transmembrane region" description="Helical" evidence="9">
    <location>
        <begin position="328"/>
        <end position="347"/>
    </location>
</feature>
<accession>A0A1I6UN02</accession>
<organism evidence="10 11">
    <name type="scientific">Sulfitobacter marinus</name>
    <dbReference type="NCBI Taxonomy" id="394264"/>
    <lineage>
        <taxon>Bacteria</taxon>
        <taxon>Pseudomonadati</taxon>
        <taxon>Pseudomonadota</taxon>
        <taxon>Alphaproteobacteria</taxon>
        <taxon>Rhodobacterales</taxon>
        <taxon>Roseobacteraceae</taxon>
        <taxon>Sulfitobacter</taxon>
    </lineage>
</organism>
<protein>
    <submittedName>
        <fullName evidence="10">Uncharacterized protein</fullName>
    </submittedName>
</protein>
<name>A0A1I6UN02_9RHOB</name>
<dbReference type="Proteomes" id="UP000199239">
    <property type="component" value="Unassembled WGS sequence"/>
</dbReference>
<feature type="transmembrane region" description="Helical" evidence="9">
    <location>
        <begin position="56"/>
        <end position="79"/>
    </location>
</feature>
<keyword evidence="6 9" id="KW-1133">Transmembrane helix</keyword>
<dbReference type="PANTHER" id="PTHR30574:SF1">
    <property type="entry name" value="SULPHUR TRANSPORT DOMAIN-CONTAINING PROTEIN"/>
    <property type="match status" value="1"/>
</dbReference>
<feature type="transmembrane region" description="Helical" evidence="9">
    <location>
        <begin position="302"/>
        <end position="322"/>
    </location>
</feature>
<evidence type="ECO:0000256" key="4">
    <source>
        <dbReference type="ARBA" id="ARBA00022519"/>
    </source>
</evidence>
<keyword evidence="3" id="KW-1003">Cell membrane</keyword>
<feature type="transmembrane region" description="Helical" evidence="9">
    <location>
        <begin position="179"/>
        <end position="196"/>
    </location>
</feature>
<evidence type="ECO:0000256" key="2">
    <source>
        <dbReference type="ARBA" id="ARBA00022448"/>
    </source>
</evidence>